<name>A0A7L5BWK7_9RHOB</name>
<dbReference type="InterPro" id="IPR029046">
    <property type="entry name" value="LolA/LolB/LppX"/>
</dbReference>
<dbReference type="CDD" id="cd16325">
    <property type="entry name" value="LolA"/>
    <property type="match status" value="1"/>
</dbReference>
<dbReference type="InterPro" id="IPR004564">
    <property type="entry name" value="OM_lipoprot_carrier_LolA-like"/>
</dbReference>
<evidence type="ECO:0000313" key="4">
    <source>
        <dbReference type="Proteomes" id="UP000503336"/>
    </source>
</evidence>
<reference evidence="3 4" key="1">
    <citation type="submission" date="2020-02" db="EMBL/GenBank/DDBJ databases">
        <title>complete genome sequence of Rhodobacteraceae bacterium.</title>
        <authorList>
            <person name="Park J."/>
            <person name="Kim Y.-S."/>
            <person name="Kim K.-H."/>
        </authorList>
    </citation>
    <scope>NUCLEOTIDE SEQUENCE [LARGE SCALE GENOMIC DNA]</scope>
    <source>
        <strain evidence="3 4">RR4-56</strain>
    </source>
</reference>
<feature type="chain" id="PRO_5029615844" evidence="2">
    <location>
        <begin position="25"/>
        <end position="203"/>
    </location>
</feature>
<dbReference type="Pfam" id="PF03548">
    <property type="entry name" value="LolA"/>
    <property type="match status" value="1"/>
</dbReference>
<dbReference type="AlphaFoldDB" id="A0A7L5BWK7"/>
<protein>
    <submittedName>
        <fullName evidence="3">Outer membrane lipoprotein carrier protein LolA</fullName>
    </submittedName>
</protein>
<dbReference type="Proteomes" id="UP000503336">
    <property type="component" value="Chromosome"/>
</dbReference>
<dbReference type="PANTHER" id="PTHR35869">
    <property type="entry name" value="OUTER-MEMBRANE LIPOPROTEIN CARRIER PROTEIN"/>
    <property type="match status" value="1"/>
</dbReference>
<evidence type="ECO:0000256" key="1">
    <source>
        <dbReference type="ARBA" id="ARBA00022729"/>
    </source>
</evidence>
<dbReference type="EMBL" id="CP049056">
    <property type="protein sequence ID" value="QIE56275.1"/>
    <property type="molecule type" value="Genomic_DNA"/>
</dbReference>
<feature type="signal peptide" evidence="2">
    <location>
        <begin position="1"/>
        <end position="24"/>
    </location>
</feature>
<proteinExistence type="predicted"/>
<keyword evidence="4" id="KW-1185">Reference proteome</keyword>
<organism evidence="3 4">
    <name type="scientific">Pikeienuella piscinae</name>
    <dbReference type="NCBI Taxonomy" id="2748098"/>
    <lineage>
        <taxon>Bacteria</taxon>
        <taxon>Pseudomonadati</taxon>
        <taxon>Pseudomonadota</taxon>
        <taxon>Alphaproteobacteria</taxon>
        <taxon>Rhodobacterales</taxon>
        <taxon>Paracoccaceae</taxon>
        <taxon>Pikeienuella</taxon>
    </lineage>
</organism>
<keyword evidence="3" id="KW-0449">Lipoprotein</keyword>
<accession>A0A7L5BWK7</accession>
<evidence type="ECO:0000313" key="3">
    <source>
        <dbReference type="EMBL" id="QIE56275.1"/>
    </source>
</evidence>
<keyword evidence="1 2" id="KW-0732">Signal</keyword>
<gene>
    <name evidence="3" type="ORF">G5B40_12870</name>
</gene>
<sequence length="203" mass="22298">MNRRALILVGLALPFLGFASPAAAQDARELARISAYLNSITTLAGHFVQIDPDGILSEGKFYMSRPGRIRFEYDEPNPALVVADGTWVGVVDKRYDQVNRYPLNETPLNLILRADVNLGREGAVEGIEVADGQMRVRARDPDHPERGSITMIFGANPLELRQWIIDDAQGGSTTVALSDMRANVGIDPSQFVIPKRGGQKVDR</sequence>
<dbReference type="KEGG" id="hdh:G5B40_12870"/>
<dbReference type="SUPFAM" id="SSF89392">
    <property type="entry name" value="Prokaryotic lipoproteins and lipoprotein localization factors"/>
    <property type="match status" value="1"/>
</dbReference>
<dbReference type="Gene3D" id="2.50.20.10">
    <property type="entry name" value="Lipoprotein localisation LolA/LolB/LppX"/>
    <property type="match status" value="1"/>
</dbReference>
<dbReference type="RefSeq" id="WP_165099299.1">
    <property type="nucleotide sequence ID" value="NZ_CP049056.1"/>
</dbReference>
<dbReference type="PANTHER" id="PTHR35869:SF1">
    <property type="entry name" value="OUTER-MEMBRANE LIPOPROTEIN CARRIER PROTEIN"/>
    <property type="match status" value="1"/>
</dbReference>
<evidence type="ECO:0000256" key="2">
    <source>
        <dbReference type="SAM" id="SignalP"/>
    </source>
</evidence>